<dbReference type="Gene3D" id="2.60.40.10">
    <property type="entry name" value="Immunoglobulins"/>
    <property type="match status" value="1"/>
</dbReference>
<organism evidence="2 3">
    <name type="scientific">Elasticomyces elasticus</name>
    <dbReference type="NCBI Taxonomy" id="574655"/>
    <lineage>
        <taxon>Eukaryota</taxon>
        <taxon>Fungi</taxon>
        <taxon>Dikarya</taxon>
        <taxon>Ascomycota</taxon>
        <taxon>Pezizomycotina</taxon>
        <taxon>Dothideomycetes</taxon>
        <taxon>Dothideomycetidae</taxon>
        <taxon>Mycosphaerellales</taxon>
        <taxon>Teratosphaeriaceae</taxon>
        <taxon>Elasticomyces</taxon>
    </lineage>
</organism>
<evidence type="ECO:0000313" key="2">
    <source>
        <dbReference type="EMBL" id="KAK5695914.1"/>
    </source>
</evidence>
<dbReference type="PANTHER" id="PTHR40625:SF2">
    <property type="entry name" value="GTP-BINDING PROTEIN ESDC"/>
    <property type="match status" value="1"/>
</dbReference>
<dbReference type="Proteomes" id="UP001310594">
    <property type="component" value="Unassembled WGS sequence"/>
</dbReference>
<feature type="region of interest" description="Disordered" evidence="1">
    <location>
        <begin position="210"/>
        <end position="330"/>
    </location>
</feature>
<dbReference type="EMBL" id="JAVRQU010000013">
    <property type="protein sequence ID" value="KAK5695914.1"/>
    <property type="molecule type" value="Genomic_DNA"/>
</dbReference>
<comment type="caution">
    <text evidence="2">The sequence shown here is derived from an EMBL/GenBank/DDBJ whole genome shotgun (WGS) entry which is preliminary data.</text>
</comment>
<evidence type="ECO:0008006" key="4">
    <source>
        <dbReference type="Google" id="ProtNLM"/>
    </source>
</evidence>
<dbReference type="PANTHER" id="PTHR40625">
    <property type="entry name" value="GTP-BINDING PROTEIN ESDC-RELATED"/>
    <property type="match status" value="1"/>
</dbReference>
<evidence type="ECO:0000256" key="1">
    <source>
        <dbReference type="SAM" id="MobiDB-lite"/>
    </source>
</evidence>
<dbReference type="SUPFAM" id="SSF81296">
    <property type="entry name" value="E set domains"/>
    <property type="match status" value="1"/>
</dbReference>
<reference evidence="2" key="1">
    <citation type="submission" date="2023-08" db="EMBL/GenBank/DDBJ databases">
        <title>Black Yeasts Isolated from many extreme environments.</title>
        <authorList>
            <person name="Coleine C."/>
            <person name="Stajich J.E."/>
            <person name="Selbmann L."/>
        </authorList>
    </citation>
    <scope>NUCLEOTIDE SEQUENCE</scope>
    <source>
        <strain evidence="2">CCFEE 5810</strain>
    </source>
</reference>
<dbReference type="AlphaFoldDB" id="A0AAN8A1Q5"/>
<feature type="compositionally biased region" description="Acidic residues" evidence="1">
    <location>
        <begin position="289"/>
        <end position="306"/>
    </location>
</feature>
<feature type="compositionally biased region" description="Polar residues" evidence="1">
    <location>
        <begin position="236"/>
        <end position="252"/>
    </location>
</feature>
<sequence>MHNTALWYRRDRGRGREGGDVPWILIGQTAIPSAKLYSESGASASNLTLIRFDCFPASAPTTSHSTGAACLRALCTLPIVASTALRKATCLAHAVAQRTPPIRSQTQSQTEVEMAAVQLNFTLRTSTNCKTVHLLGSWDGYKGQLPLSKDSSKAGGWKGTFRFQGATLKQGQRYWYYYIIDGYHVSHDPARESVTEPTTGRKLNVLDIPSAKPTASSTEAAARAAAKAARHERRISSSTVPKGRSLSPSQIKSPRPTRPTETSTIRSETYHANVEQLSRKMAAAHLSEEESSEEDTSSEEDSDAESDVPSLTSSRTSNTSSPSSISSTSSCCTCERYGITRAGARVKLDCGGNRCGYSDGSECSSESEEENVARATRRQGVVIRK</sequence>
<accession>A0AAN8A1Q5</accession>
<protein>
    <recommendedName>
        <fullName evidence="4">AMP-activated protein kinase glycogen-binding domain-containing protein</fullName>
    </recommendedName>
</protein>
<name>A0AAN8A1Q5_9PEZI</name>
<evidence type="ECO:0000313" key="3">
    <source>
        <dbReference type="Proteomes" id="UP001310594"/>
    </source>
</evidence>
<dbReference type="InterPro" id="IPR014756">
    <property type="entry name" value="Ig_E-set"/>
</dbReference>
<gene>
    <name evidence="2" type="ORF">LTR97_008334</name>
</gene>
<dbReference type="InterPro" id="IPR013783">
    <property type="entry name" value="Ig-like_fold"/>
</dbReference>
<proteinExistence type="predicted"/>
<feature type="compositionally biased region" description="Low complexity" evidence="1">
    <location>
        <begin position="214"/>
        <end position="227"/>
    </location>
</feature>
<feature type="region of interest" description="Disordered" evidence="1">
    <location>
        <begin position="357"/>
        <end position="385"/>
    </location>
</feature>
<feature type="compositionally biased region" description="Low complexity" evidence="1">
    <location>
        <begin position="310"/>
        <end position="330"/>
    </location>
</feature>